<dbReference type="OMA" id="QNTAYHS"/>
<dbReference type="VEuPathDB" id="FungiDB:SMAC_06386"/>
<reference evidence="3 4" key="1">
    <citation type="submission" date="2017-07" db="EMBL/GenBank/DDBJ databases">
        <title>Genome sequence of the Sordaria macrospora wild type strain R19027.</title>
        <authorList>
            <person name="Nowrousian M."/>
            <person name="Teichert I."/>
            <person name="Kueck U."/>
        </authorList>
    </citation>
    <scope>NUCLEOTIDE SEQUENCE [LARGE SCALE GENOMIC DNA]</scope>
    <source>
        <strain evidence="3 4">R19027</strain>
        <tissue evidence="3">Mycelium</tissue>
    </source>
</reference>
<organism evidence="3 4">
    <name type="scientific">Sordaria macrospora</name>
    <dbReference type="NCBI Taxonomy" id="5147"/>
    <lineage>
        <taxon>Eukaryota</taxon>
        <taxon>Fungi</taxon>
        <taxon>Dikarya</taxon>
        <taxon>Ascomycota</taxon>
        <taxon>Pezizomycotina</taxon>
        <taxon>Sordariomycetes</taxon>
        <taxon>Sordariomycetidae</taxon>
        <taxon>Sordariales</taxon>
        <taxon>Sordariaceae</taxon>
        <taxon>Sordaria</taxon>
    </lineage>
</organism>
<feature type="region of interest" description="Disordered" evidence="1">
    <location>
        <begin position="231"/>
        <end position="254"/>
    </location>
</feature>
<dbReference type="Proteomes" id="UP000433876">
    <property type="component" value="Unassembled WGS sequence"/>
</dbReference>
<evidence type="ECO:0000313" key="3">
    <source>
        <dbReference type="EMBL" id="KAA8629994.1"/>
    </source>
</evidence>
<dbReference type="EMBL" id="NMPR01000118">
    <property type="protein sequence ID" value="KAA8629994.1"/>
    <property type="molecule type" value="Genomic_DNA"/>
</dbReference>
<name>A0A8S8ZH88_SORMA</name>
<proteinExistence type="predicted"/>
<comment type="caution">
    <text evidence="3">The sequence shown here is derived from an EMBL/GenBank/DDBJ whole genome shotgun (WGS) entry which is preliminary data.</text>
</comment>
<keyword evidence="2" id="KW-0812">Transmembrane</keyword>
<feature type="transmembrane region" description="Helical" evidence="2">
    <location>
        <begin position="20"/>
        <end position="44"/>
    </location>
</feature>
<gene>
    <name evidence="3" type="ORF">SMACR_06386</name>
</gene>
<protein>
    <submittedName>
        <fullName evidence="3">Uncharacterized protein</fullName>
    </submittedName>
</protein>
<keyword evidence="2" id="KW-0472">Membrane</keyword>
<feature type="transmembrane region" description="Helical" evidence="2">
    <location>
        <begin position="97"/>
        <end position="120"/>
    </location>
</feature>
<accession>A0A8S8ZH88</accession>
<feature type="transmembrane region" description="Helical" evidence="2">
    <location>
        <begin position="64"/>
        <end position="85"/>
    </location>
</feature>
<evidence type="ECO:0000256" key="1">
    <source>
        <dbReference type="SAM" id="MobiDB-lite"/>
    </source>
</evidence>
<feature type="transmembrane region" description="Helical" evidence="2">
    <location>
        <begin position="126"/>
        <end position="147"/>
    </location>
</feature>
<evidence type="ECO:0000313" key="4">
    <source>
        <dbReference type="Proteomes" id="UP000433876"/>
    </source>
</evidence>
<dbReference type="AlphaFoldDB" id="A0A8S8ZH88"/>
<keyword evidence="2" id="KW-1133">Transmembrane helix</keyword>
<sequence length="254" mass="27273">MPPPPYIIGDSSPFLKRVLIPFWVIRIIIMVIELAACGLVVAAIGITHDDLEDDFGSGPVKGAIAIVAVEMVLVALCLVLDIVSIVKRSRRTLSPKFFLITNVIQTTIWVVFIVLGLIGVRSAGQIILGIVILLSFVGMLIYASIIFHRFRKGDLNPGAKGDGYVQAVNPAISTGFYAAEDTAYASQAYAAQAQPSGQKYPASPYSVGVTPVDNNNALAYGAPATQYPKPTYYDAPVHGGQHQPQGYELESRNP</sequence>
<evidence type="ECO:0000256" key="2">
    <source>
        <dbReference type="SAM" id="Phobius"/>
    </source>
</evidence>